<dbReference type="EMBL" id="AB757801">
    <property type="protein sequence ID" value="BAM63101.1"/>
    <property type="molecule type" value="Genomic_DNA"/>
</dbReference>
<name>K4PW85_9CAUD</name>
<reference evidence="1 2" key="1">
    <citation type="journal article" date="2013" name="Genome Announc.">
        <title>Complete Genome Sequences of Edwardsiella tarda-Lytic Bacteriophages KF-1 and IW-1.</title>
        <authorList>
            <person name="Yasuike M."/>
            <person name="Sugaya E."/>
            <person name="Nakamura Y."/>
            <person name="Shigenobu Y."/>
            <person name="Kawato Y."/>
            <person name="Kai W."/>
            <person name="Fujiwara A."/>
            <person name="Sano M."/>
            <person name="Kobayashi T."/>
            <person name="Nakai T."/>
        </authorList>
    </citation>
    <scope>NUCLEOTIDE SEQUENCE [LARGE SCALE GENOMIC DNA]</scope>
</reference>
<protein>
    <submittedName>
        <fullName evidence="1">Uncharacterized protein</fullName>
    </submittedName>
</protein>
<evidence type="ECO:0000313" key="1">
    <source>
        <dbReference type="EMBL" id="BAM63101.1"/>
    </source>
</evidence>
<dbReference type="Proteomes" id="UP000001221">
    <property type="component" value="Segment"/>
</dbReference>
<proteinExistence type="predicted"/>
<accession>K4PW85</accession>
<organism evidence="1 2">
    <name type="scientific">Edwardsiella phage IW-1</name>
    <dbReference type="NCBI Taxonomy" id="1244857"/>
    <lineage>
        <taxon>Viruses</taxon>
        <taxon>Duplodnaviria</taxon>
        <taxon>Heunggongvirae</taxon>
        <taxon>Uroviricota</taxon>
        <taxon>Caudoviricetes</taxon>
        <taxon>Kafunavirus</taxon>
        <taxon>Kafunavirus KF1</taxon>
    </lineage>
</organism>
<sequence>MTIVKKQFADIFAILEANRSRKVSTIMPQLLELMQAKGGCSSDTGRTFLKDDEGNTYAVFCYYHKRWELTNTAEYGAKGSTATGLNTMCKEGANAWAKQQRVYKKLQQDLLTLIAGGQLTVEEMQAQLADAEEARRAIVPRADGHGFEAVDEVTK</sequence>
<evidence type="ECO:0000313" key="2">
    <source>
        <dbReference type="Proteomes" id="UP000001221"/>
    </source>
</evidence>